<dbReference type="InterPro" id="IPR000620">
    <property type="entry name" value="EamA_dom"/>
</dbReference>
<feature type="transmembrane region" description="Helical" evidence="6">
    <location>
        <begin position="94"/>
        <end position="116"/>
    </location>
</feature>
<feature type="transmembrane region" description="Helical" evidence="6">
    <location>
        <begin position="68"/>
        <end position="88"/>
    </location>
</feature>
<accession>A0A5A9ZFJ4</accession>
<comment type="similarity">
    <text evidence="2">Belongs to the drug/metabolite transporter (DMT) superfamily. 10 TMS drug/metabolite exporter (DME) (TC 2.A.7.3) family.</text>
</comment>
<dbReference type="PANTHER" id="PTHR22911:SF6">
    <property type="entry name" value="SOLUTE CARRIER FAMILY 35 MEMBER G1"/>
    <property type="match status" value="1"/>
</dbReference>
<evidence type="ECO:0000256" key="6">
    <source>
        <dbReference type="SAM" id="Phobius"/>
    </source>
</evidence>
<evidence type="ECO:0000256" key="1">
    <source>
        <dbReference type="ARBA" id="ARBA00004141"/>
    </source>
</evidence>
<feature type="transmembrane region" description="Helical" evidence="6">
    <location>
        <begin position="178"/>
        <end position="196"/>
    </location>
</feature>
<evidence type="ECO:0000256" key="5">
    <source>
        <dbReference type="ARBA" id="ARBA00023136"/>
    </source>
</evidence>
<feature type="transmembrane region" description="Helical" evidence="6">
    <location>
        <begin position="248"/>
        <end position="265"/>
    </location>
</feature>
<dbReference type="RefSeq" id="WP_111367918.1">
    <property type="nucleotide sequence ID" value="NZ_VINQ01000006.1"/>
</dbReference>
<dbReference type="InterPro" id="IPR037185">
    <property type="entry name" value="EmrE-like"/>
</dbReference>
<keyword evidence="4 6" id="KW-1133">Transmembrane helix</keyword>
<sequence>MTDRTTLGILLMIGFSIVAPVMDSFAKATPEEVPVLQILAARFGIQAFLLLPIAFWMQHAHRPGRGELGLHVVRALLILVATGCFFTALRFMPIANAIAIFFVEPFILTLMGGLFLGEAIGPRRIIACLVGFAGAMLVIQPSFADLGPVTLLPIVTAFCFAFYMVLTRQMATRTHPLALQGYTAIAAMLFIVPLLWGFDGSDIAALDPVWPRGLAVWTLLGVGIVSTISHLFISFALRFTPAATIAPLQYLEIVFATILGYYIFADIPDRLTVLGATIIVGSGLYVFARERALGRPARRPPPAP</sequence>
<reference evidence="8 9" key="1">
    <citation type="submission" date="2019-07" db="EMBL/GenBank/DDBJ databases">
        <title>Aquicoccus porphyridii gen. nov., sp. nov., isolated from a small marine red alga, Porphyridium marinum.</title>
        <authorList>
            <person name="Liu L."/>
        </authorList>
    </citation>
    <scope>NUCLEOTIDE SEQUENCE [LARGE SCALE GENOMIC DNA]</scope>
    <source>
        <strain evidence="8 9">L1 8-17</strain>
    </source>
</reference>
<comment type="subcellular location">
    <subcellularLocation>
        <location evidence="1">Membrane</location>
        <topology evidence="1">Multi-pass membrane protein</topology>
    </subcellularLocation>
</comment>
<evidence type="ECO:0000313" key="8">
    <source>
        <dbReference type="EMBL" id="KAA0916048.1"/>
    </source>
</evidence>
<feature type="domain" description="EamA" evidence="7">
    <location>
        <begin position="7"/>
        <end position="139"/>
    </location>
</feature>
<dbReference type="PANTHER" id="PTHR22911">
    <property type="entry name" value="ACYL-MALONYL CONDENSING ENZYME-RELATED"/>
    <property type="match status" value="1"/>
</dbReference>
<feature type="transmembrane region" description="Helical" evidence="6">
    <location>
        <begin position="216"/>
        <end position="236"/>
    </location>
</feature>
<evidence type="ECO:0000313" key="9">
    <source>
        <dbReference type="Proteomes" id="UP000325291"/>
    </source>
</evidence>
<dbReference type="Pfam" id="PF00892">
    <property type="entry name" value="EamA"/>
    <property type="match status" value="2"/>
</dbReference>
<feature type="transmembrane region" description="Helical" evidence="6">
    <location>
        <begin position="125"/>
        <end position="143"/>
    </location>
</feature>
<evidence type="ECO:0000256" key="3">
    <source>
        <dbReference type="ARBA" id="ARBA00022692"/>
    </source>
</evidence>
<protein>
    <submittedName>
        <fullName evidence="8">DMT family transporter</fullName>
    </submittedName>
</protein>
<dbReference type="EMBL" id="VINQ01000006">
    <property type="protein sequence ID" value="KAA0916048.1"/>
    <property type="molecule type" value="Genomic_DNA"/>
</dbReference>
<organism evidence="8 9">
    <name type="scientific">Aquicoccus porphyridii</name>
    <dbReference type="NCBI Taxonomy" id="1852029"/>
    <lineage>
        <taxon>Bacteria</taxon>
        <taxon>Pseudomonadati</taxon>
        <taxon>Pseudomonadota</taxon>
        <taxon>Alphaproteobacteria</taxon>
        <taxon>Rhodobacterales</taxon>
        <taxon>Paracoccaceae</taxon>
        <taxon>Aquicoccus</taxon>
    </lineage>
</organism>
<dbReference type="AlphaFoldDB" id="A0A5A9ZFJ4"/>
<name>A0A5A9ZFJ4_9RHOB</name>
<evidence type="ECO:0000256" key="2">
    <source>
        <dbReference type="ARBA" id="ARBA00009853"/>
    </source>
</evidence>
<dbReference type="Proteomes" id="UP000325291">
    <property type="component" value="Unassembled WGS sequence"/>
</dbReference>
<gene>
    <name evidence="8" type="ORF">FLO80_09960</name>
</gene>
<dbReference type="SUPFAM" id="SSF103481">
    <property type="entry name" value="Multidrug resistance efflux transporter EmrE"/>
    <property type="match status" value="2"/>
</dbReference>
<keyword evidence="3 6" id="KW-0812">Transmembrane</keyword>
<evidence type="ECO:0000256" key="4">
    <source>
        <dbReference type="ARBA" id="ARBA00022989"/>
    </source>
</evidence>
<proteinExistence type="inferred from homology"/>
<feature type="transmembrane region" description="Helical" evidence="6">
    <location>
        <begin position="36"/>
        <end position="56"/>
    </location>
</feature>
<evidence type="ECO:0000259" key="7">
    <source>
        <dbReference type="Pfam" id="PF00892"/>
    </source>
</evidence>
<feature type="transmembrane region" description="Helical" evidence="6">
    <location>
        <begin position="271"/>
        <end position="288"/>
    </location>
</feature>
<dbReference type="GO" id="GO:0016020">
    <property type="term" value="C:membrane"/>
    <property type="evidence" value="ECO:0007669"/>
    <property type="project" value="UniProtKB-SubCell"/>
</dbReference>
<feature type="transmembrane region" description="Helical" evidence="6">
    <location>
        <begin position="149"/>
        <end position="166"/>
    </location>
</feature>
<feature type="domain" description="EamA" evidence="7">
    <location>
        <begin position="151"/>
        <end position="282"/>
    </location>
</feature>
<comment type="caution">
    <text evidence="8">The sequence shown here is derived from an EMBL/GenBank/DDBJ whole genome shotgun (WGS) entry which is preliminary data.</text>
</comment>
<keyword evidence="9" id="KW-1185">Reference proteome</keyword>
<keyword evidence="5 6" id="KW-0472">Membrane</keyword>